<proteinExistence type="evidence at transcript level"/>
<name>A9NXQ6_PICSI</name>
<evidence type="ECO:0000313" key="1">
    <source>
        <dbReference type="EMBL" id="ABK25417.1"/>
    </source>
</evidence>
<sequence>MSLYVRDCSVRCGSSGPAVWTIEGMLLTCKAKQAEAMLQWQGCFIHSKRQR</sequence>
<dbReference type="AlphaFoldDB" id="A9NXQ6"/>
<accession>A9NXQ6</accession>
<protein>
    <submittedName>
        <fullName evidence="1">Uncharacterized protein</fullName>
    </submittedName>
</protein>
<organism evidence="1">
    <name type="scientific">Picea sitchensis</name>
    <name type="common">Sitka spruce</name>
    <name type="synonym">Pinus sitchensis</name>
    <dbReference type="NCBI Taxonomy" id="3332"/>
    <lineage>
        <taxon>Eukaryota</taxon>
        <taxon>Viridiplantae</taxon>
        <taxon>Streptophyta</taxon>
        <taxon>Embryophyta</taxon>
        <taxon>Tracheophyta</taxon>
        <taxon>Spermatophyta</taxon>
        <taxon>Pinopsida</taxon>
        <taxon>Pinidae</taxon>
        <taxon>Conifers I</taxon>
        <taxon>Pinales</taxon>
        <taxon>Pinaceae</taxon>
        <taxon>Picea</taxon>
    </lineage>
</organism>
<dbReference type="EMBL" id="EF086131">
    <property type="protein sequence ID" value="ABK25417.1"/>
    <property type="molecule type" value="mRNA"/>
</dbReference>
<reference evidence="1" key="1">
    <citation type="journal article" date="2008" name="BMC Genomics">
        <title>A conifer genomics resource of 200,000 spruce (Picea spp.) ESTs and 6,464 high-quality, sequence-finished full-length cDNAs for Sitka spruce (Picea sitchensis).</title>
        <authorList>
            <person name="Ralph S.G."/>
            <person name="Chun H.J."/>
            <person name="Kolosova N."/>
            <person name="Cooper D."/>
            <person name="Oddy C."/>
            <person name="Ritland C.E."/>
            <person name="Kirkpatrick R."/>
            <person name="Moore R."/>
            <person name="Barber S."/>
            <person name="Holt R.A."/>
            <person name="Jones S.J."/>
            <person name="Marra M.A."/>
            <person name="Douglas C.J."/>
            <person name="Ritland K."/>
            <person name="Bohlmann J."/>
        </authorList>
    </citation>
    <scope>NUCLEOTIDE SEQUENCE</scope>
    <source>
        <tissue evidence="1">Bark</tissue>
    </source>
</reference>